<dbReference type="RefSeq" id="WP_245972172.1">
    <property type="nucleotide sequence ID" value="NZ_JBEHHI010000001.1"/>
</dbReference>
<dbReference type="InterPro" id="IPR015943">
    <property type="entry name" value="WD40/YVTN_repeat-like_dom_sf"/>
</dbReference>
<keyword evidence="1" id="KW-0732">Signal</keyword>
<reference evidence="3 4" key="1">
    <citation type="submission" date="2024-06" db="EMBL/GenBank/DDBJ databases">
        <title>Genome of Rhodovulum iodosum, a marine photoferrotroph.</title>
        <authorList>
            <person name="Bianchini G."/>
            <person name="Nikeleit V."/>
            <person name="Kappler A."/>
            <person name="Bryce C."/>
            <person name="Sanchez-Baracaldo P."/>
        </authorList>
    </citation>
    <scope>NUCLEOTIDE SEQUENCE [LARGE SCALE GENOMIC DNA]</scope>
    <source>
        <strain evidence="3 4">UT/N1</strain>
    </source>
</reference>
<dbReference type="Gene3D" id="2.130.10.10">
    <property type="entry name" value="YVTN repeat-like/Quinoprotein amine dehydrogenase"/>
    <property type="match status" value="1"/>
</dbReference>
<organism evidence="3 4">
    <name type="scientific">Rhodovulum iodosum</name>
    <dbReference type="NCBI Taxonomy" id="68291"/>
    <lineage>
        <taxon>Bacteria</taxon>
        <taxon>Pseudomonadati</taxon>
        <taxon>Pseudomonadota</taxon>
        <taxon>Alphaproteobacteria</taxon>
        <taxon>Rhodobacterales</taxon>
        <taxon>Paracoccaceae</taxon>
        <taxon>Rhodovulum</taxon>
    </lineage>
</organism>
<dbReference type="SMART" id="SM00564">
    <property type="entry name" value="PQQ"/>
    <property type="match status" value="6"/>
</dbReference>
<feature type="chain" id="PRO_5045335956" evidence="1">
    <location>
        <begin position="21"/>
        <end position="443"/>
    </location>
</feature>
<dbReference type="PANTHER" id="PTHR34512:SF30">
    <property type="entry name" value="OUTER MEMBRANE PROTEIN ASSEMBLY FACTOR BAMB"/>
    <property type="match status" value="1"/>
</dbReference>
<evidence type="ECO:0000259" key="2">
    <source>
        <dbReference type="Pfam" id="PF13360"/>
    </source>
</evidence>
<dbReference type="EMBL" id="JBEHHI010000001">
    <property type="protein sequence ID" value="MEX5726767.1"/>
    <property type="molecule type" value="Genomic_DNA"/>
</dbReference>
<evidence type="ECO:0000313" key="3">
    <source>
        <dbReference type="EMBL" id="MEX5726767.1"/>
    </source>
</evidence>
<evidence type="ECO:0000256" key="1">
    <source>
        <dbReference type="SAM" id="SignalP"/>
    </source>
</evidence>
<protein>
    <submittedName>
        <fullName evidence="3">Outer membrane protein assembly factor BamB</fullName>
    </submittedName>
</protein>
<comment type="caution">
    <text evidence="3">The sequence shown here is derived from an EMBL/GenBank/DDBJ whole genome shotgun (WGS) entry which is preliminary data.</text>
</comment>
<dbReference type="Proteomes" id="UP001560019">
    <property type="component" value="Unassembled WGS sequence"/>
</dbReference>
<dbReference type="InterPro" id="IPR002372">
    <property type="entry name" value="PQQ_rpt_dom"/>
</dbReference>
<feature type="signal peptide" evidence="1">
    <location>
        <begin position="1"/>
        <end position="20"/>
    </location>
</feature>
<proteinExistence type="predicted"/>
<dbReference type="SUPFAM" id="SSF50998">
    <property type="entry name" value="Quinoprotein alcohol dehydrogenase-like"/>
    <property type="match status" value="1"/>
</dbReference>
<dbReference type="PANTHER" id="PTHR34512">
    <property type="entry name" value="CELL SURFACE PROTEIN"/>
    <property type="match status" value="1"/>
</dbReference>
<dbReference type="InterPro" id="IPR011047">
    <property type="entry name" value="Quinoprotein_ADH-like_sf"/>
</dbReference>
<keyword evidence="4" id="KW-1185">Reference proteome</keyword>
<name>A0ABV3XN85_9RHOB</name>
<evidence type="ECO:0000313" key="4">
    <source>
        <dbReference type="Proteomes" id="UP001560019"/>
    </source>
</evidence>
<sequence length="443" mass="46087">MKRSGLVAAMAALAVLSACGQRETILPGERLGVREALPGVVAEDATAPLDAAARDTAIALPPVEARADWPQVGGGPEHRARHSALGAGLSDVWRASIGAGDSRRYRITADPVVAGGRVFTLDARSRASAVSTAGQVLWSQDLTPVSERNSDATGGGLAYGDGRLFATTGFGALVALDPQTGAELWRQRTDAAVTGAPAYRDGLVYVVSRDNRAWAIKAENGRVQWQLPGTPSPSGMVGGAAPAVGDRLAVFPFASSELVATLRQSGVRVWSAAVSGQRRGRVYATVTDITADPVIDGDTIYTGNQSGRAVALKASSGERIWTAEHGAYGAVLPVAGAVFLISDQGKLVRLDAGSGETVWDVDLPYYTRERVRRRKAIFAHYGPVLAGGRLIVASDDGLIRSFSPNSGALLSTVEIPGGASTRPVVAGGTLYVVSAKGQLHAFR</sequence>
<accession>A0ABV3XN85</accession>
<dbReference type="InterPro" id="IPR018391">
    <property type="entry name" value="PQQ_b-propeller_rpt"/>
</dbReference>
<dbReference type="Pfam" id="PF13360">
    <property type="entry name" value="PQQ_2"/>
    <property type="match status" value="1"/>
</dbReference>
<dbReference type="PROSITE" id="PS51257">
    <property type="entry name" value="PROKAR_LIPOPROTEIN"/>
    <property type="match status" value="1"/>
</dbReference>
<feature type="domain" description="Pyrrolo-quinoline quinone repeat" evidence="2">
    <location>
        <begin position="125"/>
        <end position="360"/>
    </location>
</feature>
<gene>
    <name evidence="3" type="ORF">Ga0609869_000120</name>
</gene>